<name>A0ABS3FYE1_9CYAN</name>
<evidence type="ECO:0000313" key="5">
    <source>
        <dbReference type="Proteomes" id="UP000664844"/>
    </source>
</evidence>
<evidence type="ECO:0000256" key="1">
    <source>
        <dbReference type="ARBA" id="ARBA00022553"/>
    </source>
</evidence>
<comment type="caution">
    <text evidence="4">The sequence shown here is derived from an EMBL/GenBank/DDBJ whole genome shotgun (WGS) entry which is preliminary data.</text>
</comment>
<dbReference type="RefSeq" id="WP_207090575.1">
    <property type="nucleotide sequence ID" value="NZ_JAFLQW010000648.1"/>
</dbReference>
<sequence>MNEKLILVVDDEITVREVVQICLEDLGGWQVLLAPSAQDGLKLAATAQPDAIVLDISMPGMDGFAFLDRLKKNPHSQSIPVVLLTAKALWFTQHQLEQLKVAGAISKPFNSITLSQTIATMLGWE</sequence>
<gene>
    <name evidence="4" type="ORF">J0895_24360</name>
</gene>
<evidence type="ECO:0000259" key="3">
    <source>
        <dbReference type="PROSITE" id="PS50110"/>
    </source>
</evidence>
<dbReference type="Pfam" id="PF00072">
    <property type="entry name" value="Response_reg"/>
    <property type="match status" value="1"/>
</dbReference>
<evidence type="ECO:0000313" key="4">
    <source>
        <dbReference type="EMBL" id="MBO0352158.1"/>
    </source>
</evidence>
<dbReference type="InterPro" id="IPR001789">
    <property type="entry name" value="Sig_transdc_resp-reg_receiver"/>
</dbReference>
<accession>A0ABS3FYE1</accession>
<dbReference type="SUPFAM" id="SSF52172">
    <property type="entry name" value="CheY-like"/>
    <property type="match status" value="1"/>
</dbReference>
<dbReference type="PROSITE" id="PS50110">
    <property type="entry name" value="RESPONSE_REGULATORY"/>
    <property type="match status" value="1"/>
</dbReference>
<dbReference type="SMART" id="SM00448">
    <property type="entry name" value="REC"/>
    <property type="match status" value="1"/>
</dbReference>
<dbReference type="Proteomes" id="UP000664844">
    <property type="component" value="Unassembled WGS sequence"/>
</dbReference>
<keyword evidence="5" id="KW-1185">Reference proteome</keyword>
<protein>
    <submittedName>
        <fullName evidence="4">Response regulator</fullName>
    </submittedName>
</protein>
<feature type="modified residue" description="4-aspartylphosphate" evidence="2">
    <location>
        <position position="55"/>
    </location>
</feature>
<dbReference type="EMBL" id="JAFLQW010000648">
    <property type="protein sequence ID" value="MBO0352158.1"/>
    <property type="molecule type" value="Genomic_DNA"/>
</dbReference>
<dbReference type="PANTHER" id="PTHR44591:SF22">
    <property type="entry name" value="CHEY SUBFAMILY"/>
    <property type="match status" value="1"/>
</dbReference>
<dbReference type="Gene3D" id="3.40.50.2300">
    <property type="match status" value="1"/>
</dbReference>
<proteinExistence type="predicted"/>
<feature type="domain" description="Response regulatory" evidence="3">
    <location>
        <begin position="5"/>
        <end position="122"/>
    </location>
</feature>
<organism evidence="4 5">
    <name type="scientific">Phormidium pseudopriestleyi FRX01</name>
    <dbReference type="NCBI Taxonomy" id="1759528"/>
    <lineage>
        <taxon>Bacteria</taxon>
        <taxon>Bacillati</taxon>
        <taxon>Cyanobacteriota</taxon>
        <taxon>Cyanophyceae</taxon>
        <taxon>Oscillatoriophycideae</taxon>
        <taxon>Oscillatoriales</taxon>
        <taxon>Oscillatoriaceae</taxon>
        <taxon>Phormidium</taxon>
    </lineage>
</organism>
<dbReference type="PANTHER" id="PTHR44591">
    <property type="entry name" value="STRESS RESPONSE REGULATOR PROTEIN 1"/>
    <property type="match status" value="1"/>
</dbReference>
<dbReference type="InterPro" id="IPR050595">
    <property type="entry name" value="Bact_response_regulator"/>
</dbReference>
<reference evidence="4 5" key="1">
    <citation type="submission" date="2021-03" db="EMBL/GenBank/DDBJ databases">
        <title>Metabolic Capacity of the Antarctic Cyanobacterium Phormidium pseudopriestleyi that Sustains Oxygenic Photosynthesis in the Presence of Hydrogen Sulfide.</title>
        <authorList>
            <person name="Lumian J.E."/>
            <person name="Jungblut A.D."/>
            <person name="Dillon M.L."/>
            <person name="Hawes I."/>
            <person name="Doran P.T."/>
            <person name="Mackey T.J."/>
            <person name="Dick G.J."/>
            <person name="Grettenberger C.L."/>
            <person name="Sumner D.Y."/>
        </authorList>
    </citation>
    <scope>NUCLEOTIDE SEQUENCE [LARGE SCALE GENOMIC DNA]</scope>
    <source>
        <strain evidence="4 5">FRX01</strain>
    </source>
</reference>
<keyword evidence="1 2" id="KW-0597">Phosphoprotein</keyword>
<evidence type="ECO:0000256" key="2">
    <source>
        <dbReference type="PROSITE-ProRule" id="PRU00169"/>
    </source>
</evidence>
<dbReference type="CDD" id="cd17552">
    <property type="entry name" value="REC_RR468-like"/>
    <property type="match status" value="1"/>
</dbReference>
<dbReference type="InterPro" id="IPR011006">
    <property type="entry name" value="CheY-like_superfamily"/>
</dbReference>